<dbReference type="AlphaFoldDB" id="A0A2S5SUB9"/>
<dbReference type="EMBL" id="PSNX01000008">
    <property type="protein sequence ID" value="PPE66284.1"/>
    <property type="molecule type" value="Genomic_DNA"/>
</dbReference>
<dbReference type="OrthoDB" id="10006307at2"/>
<protein>
    <submittedName>
        <fullName evidence="2">Uncharacterized protein</fullName>
    </submittedName>
</protein>
<feature type="region of interest" description="Disordered" evidence="1">
    <location>
        <begin position="144"/>
        <end position="174"/>
    </location>
</feature>
<proteinExistence type="predicted"/>
<evidence type="ECO:0000256" key="1">
    <source>
        <dbReference type="SAM" id="MobiDB-lite"/>
    </source>
</evidence>
<organism evidence="2 3">
    <name type="scientific">Caldimonas caldifontis</name>
    <dbReference type="NCBI Taxonomy" id="1452508"/>
    <lineage>
        <taxon>Bacteria</taxon>
        <taxon>Pseudomonadati</taxon>
        <taxon>Pseudomonadota</taxon>
        <taxon>Betaproteobacteria</taxon>
        <taxon>Burkholderiales</taxon>
        <taxon>Sphaerotilaceae</taxon>
        <taxon>Caldimonas</taxon>
    </lineage>
</organism>
<gene>
    <name evidence="2" type="ORF">C1704_09925</name>
</gene>
<reference evidence="2 3" key="1">
    <citation type="submission" date="2018-02" db="EMBL/GenBank/DDBJ databases">
        <title>Reclassifiation of [Polyangium] brachysporum DSM 7029 as Guopingzhaonella breviflexa gen. nov., sp. nov., a member of the family Comamonadaceae.</title>
        <authorList>
            <person name="Tang B."/>
        </authorList>
    </citation>
    <scope>NUCLEOTIDE SEQUENCE [LARGE SCALE GENOMIC DNA]</scope>
    <source>
        <strain evidence="2 3">BCRC 80649</strain>
    </source>
</reference>
<evidence type="ECO:0000313" key="3">
    <source>
        <dbReference type="Proteomes" id="UP000238605"/>
    </source>
</evidence>
<comment type="caution">
    <text evidence="2">The sequence shown here is derived from an EMBL/GenBank/DDBJ whole genome shotgun (WGS) entry which is preliminary data.</text>
</comment>
<feature type="region of interest" description="Disordered" evidence="1">
    <location>
        <begin position="35"/>
        <end position="62"/>
    </location>
</feature>
<evidence type="ECO:0000313" key="2">
    <source>
        <dbReference type="EMBL" id="PPE66284.1"/>
    </source>
</evidence>
<dbReference type="RefSeq" id="WP_104302567.1">
    <property type="nucleotide sequence ID" value="NZ_PSNX01000008.1"/>
</dbReference>
<keyword evidence="3" id="KW-1185">Reference proteome</keyword>
<name>A0A2S5SUB9_9BURK</name>
<accession>A0A2S5SUB9</accession>
<sequence length="174" mass="19217">MSPPPRHDPAEQARRDAERELLLLRMARQRVQLRALVAPRPASAPRHRDAPSDTDLAPGDADWPAHPRFSGQFPRSQLVRWVMSNPGSLAIGALVTALVLVAGPRRLGAAPVSAARAATGFLRGMREGLAWLQPLMPLVGLWLSRPRPPRAPRRPPPWPRDTSRRPPADDSPFF</sequence>
<dbReference type="Proteomes" id="UP000238605">
    <property type="component" value="Unassembled WGS sequence"/>
</dbReference>